<keyword evidence="3" id="KW-1185">Reference proteome</keyword>
<name>A0AAQ3K0Y8_9LILI</name>
<gene>
    <name evidence="2" type="ORF">Cni_G07369</name>
</gene>
<evidence type="ECO:0008006" key="4">
    <source>
        <dbReference type="Google" id="ProtNLM"/>
    </source>
</evidence>
<accession>A0AAQ3K0Y8</accession>
<dbReference type="PANTHER" id="PTHR33130:SF2">
    <property type="entry name" value="OS11G0562266 PROTEIN"/>
    <property type="match status" value="1"/>
</dbReference>
<feature type="region of interest" description="Disordered" evidence="1">
    <location>
        <begin position="1"/>
        <end position="67"/>
    </location>
</feature>
<proteinExistence type="predicted"/>
<feature type="compositionally biased region" description="Basic and acidic residues" evidence="1">
    <location>
        <begin position="1"/>
        <end position="16"/>
    </location>
</feature>
<reference evidence="2 3" key="1">
    <citation type="submission" date="2023-10" db="EMBL/GenBank/DDBJ databases">
        <title>Chromosome-scale genome assembly provides insights into flower coloration mechanisms of Canna indica.</title>
        <authorList>
            <person name="Li C."/>
        </authorList>
    </citation>
    <scope>NUCLEOTIDE SEQUENCE [LARGE SCALE GENOMIC DNA]</scope>
    <source>
        <tissue evidence="2">Flower</tissue>
    </source>
</reference>
<evidence type="ECO:0000313" key="3">
    <source>
        <dbReference type="Proteomes" id="UP001327560"/>
    </source>
</evidence>
<dbReference type="InterPro" id="IPR012438">
    <property type="entry name" value="DUF1639"/>
</dbReference>
<sequence length="201" mass="21799">MATAEDPPRGELDPNLRHRLPLPRWGDRRTPRRAAADRSSADRIASAGPVGCRRSPPAQDGAVGEDGGLEELRAKLMGHLRVAADRMKLAAPEAAQEATRPWNLRARKAPNGNGHGGCAGAGMPTAAAAATADEEEKKRKSGLTVSLTAEEIEEDIYAVTGSRPRRRPKKRPRVVQRLLDSLFPGLWLSEITVESYKVEDD</sequence>
<dbReference type="Proteomes" id="UP001327560">
    <property type="component" value="Chromosome 2"/>
</dbReference>
<feature type="region of interest" description="Disordered" evidence="1">
    <location>
        <begin position="92"/>
        <end position="143"/>
    </location>
</feature>
<organism evidence="2 3">
    <name type="scientific">Canna indica</name>
    <name type="common">Indian-shot</name>
    <dbReference type="NCBI Taxonomy" id="4628"/>
    <lineage>
        <taxon>Eukaryota</taxon>
        <taxon>Viridiplantae</taxon>
        <taxon>Streptophyta</taxon>
        <taxon>Embryophyta</taxon>
        <taxon>Tracheophyta</taxon>
        <taxon>Spermatophyta</taxon>
        <taxon>Magnoliopsida</taxon>
        <taxon>Liliopsida</taxon>
        <taxon>Zingiberales</taxon>
        <taxon>Cannaceae</taxon>
        <taxon>Canna</taxon>
    </lineage>
</organism>
<dbReference type="EMBL" id="CP136891">
    <property type="protein sequence ID" value="WOK98657.1"/>
    <property type="molecule type" value="Genomic_DNA"/>
</dbReference>
<evidence type="ECO:0000313" key="2">
    <source>
        <dbReference type="EMBL" id="WOK98657.1"/>
    </source>
</evidence>
<dbReference type="AlphaFoldDB" id="A0AAQ3K0Y8"/>
<evidence type="ECO:0000256" key="1">
    <source>
        <dbReference type="SAM" id="MobiDB-lite"/>
    </source>
</evidence>
<feature type="compositionally biased region" description="Basic and acidic residues" evidence="1">
    <location>
        <begin position="25"/>
        <end position="41"/>
    </location>
</feature>
<dbReference type="PANTHER" id="PTHR33130">
    <property type="entry name" value="PUTATIVE (DUF1639)-RELATED"/>
    <property type="match status" value="1"/>
</dbReference>
<feature type="compositionally biased region" description="Low complexity" evidence="1">
    <location>
        <begin position="121"/>
        <end position="131"/>
    </location>
</feature>
<dbReference type="Pfam" id="PF07797">
    <property type="entry name" value="DUF1639"/>
    <property type="match status" value="1"/>
</dbReference>
<protein>
    <recommendedName>
        <fullName evidence="4">DUF1639 family protein</fullName>
    </recommendedName>
</protein>